<dbReference type="Proteomes" id="UP001519332">
    <property type="component" value="Unassembled WGS sequence"/>
</dbReference>
<dbReference type="EMBL" id="JAGINW010000001">
    <property type="protein sequence ID" value="MBP2328991.1"/>
    <property type="molecule type" value="Genomic_DNA"/>
</dbReference>
<reference evidence="1 2" key="1">
    <citation type="submission" date="2021-03" db="EMBL/GenBank/DDBJ databases">
        <title>Sequencing the genomes of 1000 actinobacteria strains.</title>
        <authorList>
            <person name="Klenk H.-P."/>
        </authorList>
    </citation>
    <scope>NUCLEOTIDE SEQUENCE [LARGE SCALE GENOMIC DNA]</scope>
    <source>
        <strain evidence="1 2">DSM 46670</strain>
    </source>
</reference>
<sequence>MTIYSQHPSRGKVQILATYREPGGVRSSTVTSVADATLALPIVDALNRISACATVPVSVWETEGDGTVCLSEQTAELRDCHEEYLAASYPQEHVAALTDQTARADLLEGAHSLWYEQVKVLLYHALSDLDDAVAAVPAPVQQAIAAELESEAHGLRDALAEDPDEEPDVCVLQPENRRLCDFGSPLVAIADGFDGLSDETRDRLNRLERDATTEQIRTAATDLRLLLDADRKCANHELTFLDDFTITVDHWPYRGHYLNVDAPLPRRDPGRDEWRVEIGRWIEESGDSGEENSSARGEPILRCVQPAPPAVEEIVDLLNRSAERPEHLAAWATTPVGEMLSGTTFAVTERCEE</sequence>
<comment type="caution">
    <text evidence="1">The sequence shown here is derived from an EMBL/GenBank/DDBJ whole genome shotgun (WGS) entry which is preliminary data.</text>
</comment>
<proteinExistence type="predicted"/>
<evidence type="ECO:0000313" key="1">
    <source>
        <dbReference type="EMBL" id="MBP2328991.1"/>
    </source>
</evidence>
<name>A0ABS4TYH3_9PSEU</name>
<evidence type="ECO:0000313" key="2">
    <source>
        <dbReference type="Proteomes" id="UP001519332"/>
    </source>
</evidence>
<protein>
    <submittedName>
        <fullName evidence="1">Uncharacterized protein</fullName>
    </submittedName>
</protein>
<gene>
    <name evidence="1" type="ORF">JOF56_009376</name>
</gene>
<accession>A0ABS4TYH3</accession>
<organism evidence="1 2">
    <name type="scientific">Kibdelosporangium banguiense</name>
    <dbReference type="NCBI Taxonomy" id="1365924"/>
    <lineage>
        <taxon>Bacteria</taxon>
        <taxon>Bacillati</taxon>
        <taxon>Actinomycetota</taxon>
        <taxon>Actinomycetes</taxon>
        <taxon>Pseudonocardiales</taxon>
        <taxon>Pseudonocardiaceae</taxon>
        <taxon>Kibdelosporangium</taxon>
    </lineage>
</organism>
<dbReference type="RefSeq" id="WP_209645877.1">
    <property type="nucleotide sequence ID" value="NZ_JAGINW010000001.1"/>
</dbReference>
<keyword evidence="2" id="KW-1185">Reference proteome</keyword>